<accession>A0A1H2AVI2</accession>
<protein>
    <submittedName>
        <fullName evidence="2">Uncharacterized protein</fullName>
    </submittedName>
</protein>
<dbReference type="AlphaFoldDB" id="A0A1H2AVI2"/>
<evidence type="ECO:0000256" key="1">
    <source>
        <dbReference type="SAM" id="MobiDB-lite"/>
    </source>
</evidence>
<name>A0A1H2AVI2_9ACTN</name>
<feature type="region of interest" description="Disordered" evidence="1">
    <location>
        <begin position="155"/>
        <end position="187"/>
    </location>
</feature>
<keyword evidence="3" id="KW-1185">Reference proteome</keyword>
<evidence type="ECO:0000313" key="2">
    <source>
        <dbReference type="EMBL" id="SDT49921.1"/>
    </source>
</evidence>
<reference evidence="2 3" key="1">
    <citation type="submission" date="2016-10" db="EMBL/GenBank/DDBJ databases">
        <authorList>
            <person name="de Groot N.N."/>
        </authorList>
    </citation>
    <scope>NUCLEOTIDE SEQUENCE [LARGE SCALE GENOMIC DNA]</scope>
    <source>
        <strain evidence="2 3">DSM 43941</strain>
    </source>
</reference>
<dbReference type="RefSeq" id="WP_157751697.1">
    <property type="nucleotide sequence ID" value="NZ_BOMJ01000015.1"/>
</dbReference>
<evidence type="ECO:0000313" key="3">
    <source>
        <dbReference type="Proteomes" id="UP000198688"/>
    </source>
</evidence>
<dbReference type="OrthoDB" id="3283087at2"/>
<dbReference type="EMBL" id="LT629758">
    <property type="protein sequence ID" value="SDT49921.1"/>
    <property type="molecule type" value="Genomic_DNA"/>
</dbReference>
<proteinExistence type="predicted"/>
<gene>
    <name evidence="2" type="ORF">SAMN04489716_4126</name>
</gene>
<organism evidence="2 3">
    <name type="scientific">Actinoplanes derwentensis</name>
    <dbReference type="NCBI Taxonomy" id="113562"/>
    <lineage>
        <taxon>Bacteria</taxon>
        <taxon>Bacillati</taxon>
        <taxon>Actinomycetota</taxon>
        <taxon>Actinomycetes</taxon>
        <taxon>Micromonosporales</taxon>
        <taxon>Micromonosporaceae</taxon>
        <taxon>Actinoplanes</taxon>
    </lineage>
</organism>
<dbReference type="Proteomes" id="UP000198688">
    <property type="component" value="Chromosome I"/>
</dbReference>
<sequence>MESSGADRRVEGLRAELRDMPVYTLATASPPAEGRFGGMETFDATVTVVHLVYEAPTSDGPWADVETARWTGLRIGPASLRTALEHQVRLGGDRFSELTWTESPATLLIDGYSVDARRLRAGDRWWAVWGERDGIEITVVGRDWHPDTLAVEVLPDPTAALGRTRPDPPPRSSRPVTALSADSDGEPHRALADAVLRNTAAQAAWQADGGPVPELPAHWSALWQAAVRRQMDLSDQPEPRAAEAVRDMTSQLADLFHEFAWFRTDDDLRRRAVSEILLFGTGLAPDVPSAFAQQAWQLPAWRTAWQAWAVRA</sequence>